<evidence type="ECO:0000313" key="3">
    <source>
        <dbReference type="Proteomes" id="UP000778951"/>
    </source>
</evidence>
<keyword evidence="1" id="KW-0732">Signal</keyword>
<dbReference type="Proteomes" id="UP000778951">
    <property type="component" value="Unassembled WGS sequence"/>
</dbReference>
<sequence>MIKQFSYILLLLCLTAFTSWAGDVATFVNMGFSDDARFFLFGQYGYDESKRQVYAQAIFVDIEKNDYTKDGFHQRTLASNPQSGDIMDGAFLELIEQLATIRKKYKINYALKGRIIYASSVMRESARTAQSKSSESLQFRDFEANRTFNVTLNQNVANPQKSTFAITFTITHANNTKHSYTVGHPDIQRHVSHYEIDRIIVSPNGKSLIFIVAMRMPNAQGTPNVRYMVEAIQIES</sequence>
<comment type="caution">
    <text evidence="2">The sequence shown here is derived from an EMBL/GenBank/DDBJ whole genome shotgun (WGS) entry which is preliminary data.</text>
</comment>
<protein>
    <submittedName>
        <fullName evidence="2">DUF2259 domain-containing protein</fullName>
    </submittedName>
</protein>
<accession>A0A968KTS1</accession>
<feature type="signal peptide" evidence="1">
    <location>
        <begin position="1"/>
        <end position="21"/>
    </location>
</feature>
<keyword evidence="3" id="KW-1185">Reference proteome</keyword>
<feature type="chain" id="PRO_5037881140" evidence="1">
    <location>
        <begin position="22"/>
        <end position="236"/>
    </location>
</feature>
<dbReference type="InterPro" id="IPR018725">
    <property type="entry name" value="DUF2259_secreted"/>
</dbReference>
<name>A0A968KTS1_9SPIO</name>
<reference evidence="2" key="1">
    <citation type="submission" date="2020-03" db="EMBL/GenBank/DDBJ databases">
        <title>Spirochaetal bacteria isolated from arthropods constitute a novel genus Entomospira genus novum within the order Spirochaetales.</title>
        <authorList>
            <person name="Grana-Miraglia L."/>
            <person name="Sikutova S."/>
            <person name="Fingerle V."/>
            <person name="Sing A."/>
            <person name="Castillo-Ramirez S."/>
            <person name="Margos G."/>
            <person name="Rudolf I."/>
        </authorList>
    </citation>
    <scope>NUCLEOTIDE SEQUENCE</scope>
    <source>
        <strain evidence="2">BR149</strain>
    </source>
</reference>
<dbReference type="EMBL" id="JAATLM010000001">
    <property type="protein sequence ID" value="NIZ68749.1"/>
    <property type="molecule type" value="Genomic_DNA"/>
</dbReference>
<proteinExistence type="predicted"/>
<organism evidence="2 3">
    <name type="scientific">Entomospira culicis</name>
    <dbReference type="NCBI Taxonomy" id="2719989"/>
    <lineage>
        <taxon>Bacteria</taxon>
        <taxon>Pseudomonadati</taxon>
        <taxon>Spirochaetota</taxon>
        <taxon>Spirochaetia</taxon>
        <taxon>Spirochaetales</taxon>
        <taxon>Spirochaetaceae</taxon>
        <taxon>Entomospira</taxon>
    </lineage>
</organism>
<evidence type="ECO:0000313" key="2">
    <source>
        <dbReference type="EMBL" id="NIZ68749.1"/>
    </source>
</evidence>
<evidence type="ECO:0000256" key="1">
    <source>
        <dbReference type="SAM" id="SignalP"/>
    </source>
</evidence>
<dbReference type="Pfam" id="PF10016">
    <property type="entry name" value="DUF2259"/>
    <property type="match status" value="1"/>
</dbReference>
<gene>
    <name evidence="2" type="ORF">HCT48_00735</name>
</gene>
<dbReference type="AlphaFoldDB" id="A0A968KTS1"/>
<dbReference type="RefSeq" id="WP_167694868.1">
    <property type="nucleotide sequence ID" value="NZ_CP118181.1"/>
</dbReference>